<protein>
    <submittedName>
        <fullName evidence="1">Uncharacterized protein</fullName>
    </submittedName>
</protein>
<dbReference type="AlphaFoldDB" id="A0A022WDT5"/>
<sequence length="104" mass="12023">MLSLTSRSYRTQSGLTQRHGYTFRSASTRLVCINHDFPPRPVHWMMSKLLIPWLCVVHASFLCLASQRPKHSIRGTLLYGRVFAEPQIPTRLVISQIIYRILTV</sequence>
<dbReference type="Proteomes" id="UP000023758">
    <property type="component" value="Unassembled WGS sequence"/>
</dbReference>
<gene>
    <name evidence="1" type="ORF">H103_01297</name>
</gene>
<reference evidence="1" key="1">
    <citation type="submission" date="2014-02" db="EMBL/GenBank/DDBJ databases">
        <title>The Genome Sequence of Trichophyton rubrum (morphotype fischeri) CBS 288.86.</title>
        <authorList>
            <consortium name="The Broad Institute Genomics Platform"/>
            <person name="Cuomo C.A."/>
            <person name="White T.C."/>
            <person name="Graser Y."/>
            <person name="Martinez-Rossi N."/>
            <person name="Heitman J."/>
            <person name="Young S.K."/>
            <person name="Zeng Q."/>
            <person name="Gargeya S."/>
            <person name="Abouelleil A."/>
            <person name="Alvarado L."/>
            <person name="Chapman S.B."/>
            <person name="Gainer-Dewar J."/>
            <person name="Goldberg J."/>
            <person name="Griggs A."/>
            <person name="Gujja S."/>
            <person name="Hansen M."/>
            <person name="Howarth C."/>
            <person name="Imamovic A."/>
            <person name="Larimer J."/>
            <person name="Martinez D."/>
            <person name="Murphy C."/>
            <person name="Pearson M.D."/>
            <person name="Persinoti G."/>
            <person name="Poon T."/>
            <person name="Priest M."/>
            <person name="Roberts A.D."/>
            <person name="Saif S."/>
            <person name="Shea T.D."/>
            <person name="Sykes S.N."/>
            <person name="Wortman J."/>
            <person name="Nusbaum C."/>
            <person name="Birren B."/>
        </authorList>
    </citation>
    <scope>NUCLEOTIDE SEQUENCE [LARGE SCALE GENOMIC DNA]</scope>
    <source>
        <strain evidence="1">CBS 288.86</strain>
    </source>
</reference>
<dbReference type="HOGENOM" id="CLU_2251965_0_0_1"/>
<name>A0A022WDT5_TRIRU</name>
<evidence type="ECO:0000313" key="1">
    <source>
        <dbReference type="EMBL" id="EZF56296.1"/>
    </source>
</evidence>
<organism evidence="1">
    <name type="scientific">Trichophyton rubrum CBS 288.86</name>
    <dbReference type="NCBI Taxonomy" id="1215330"/>
    <lineage>
        <taxon>Eukaryota</taxon>
        <taxon>Fungi</taxon>
        <taxon>Dikarya</taxon>
        <taxon>Ascomycota</taxon>
        <taxon>Pezizomycotina</taxon>
        <taxon>Eurotiomycetes</taxon>
        <taxon>Eurotiomycetidae</taxon>
        <taxon>Onygenales</taxon>
        <taxon>Arthrodermataceae</taxon>
        <taxon>Trichophyton</taxon>
    </lineage>
</organism>
<dbReference type="EMBL" id="KK207723">
    <property type="protein sequence ID" value="EZF56296.1"/>
    <property type="molecule type" value="Genomic_DNA"/>
</dbReference>
<proteinExistence type="predicted"/>
<accession>A0A022WDT5</accession>